<comment type="caution">
    <text evidence="1">The sequence shown here is derived from an EMBL/GenBank/DDBJ whole genome shotgun (WGS) entry which is preliminary data.</text>
</comment>
<evidence type="ECO:0000313" key="2">
    <source>
        <dbReference type="Proteomes" id="UP000253410"/>
    </source>
</evidence>
<dbReference type="Proteomes" id="UP000253410">
    <property type="component" value="Unassembled WGS sequence"/>
</dbReference>
<dbReference type="AlphaFoldDB" id="A0A365Y419"/>
<reference evidence="1 2" key="1">
    <citation type="submission" date="2018-05" db="EMBL/GenBank/DDBJ databases">
        <title>Chitinophaga sp. K3CV102501T nov., isolated from isolated from a monsoon evergreen broad-leaved forest soil.</title>
        <authorList>
            <person name="Lv Y."/>
        </authorList>
    </citation>
    <scope>NUCLEOTIDE SEQUENCE [LARGE SCALE GENOMIC DNA]</scope>
    <source>
        <strain evidence="1 2">GDMCC 1.1325</strain>
    </source>
</reference>
<dbReference type="EMBL" id="QFFJ01000001">
    <property type="protein sequence ID" value="RBL93041.1"/>
    <property type="molecule type" value="Genomic_DNA"/>
</dbReference>
<keyword evidence="2" id="KW-1185">Reference proteome</keyword>
<evidence type="ECO:0000313" key="1">
    <source>
        <dbReference type="EMBL" id="RBL93041.1"/>
    </source>
</evidence>
<organism evidence="1 2">
    <name type="scientific">Chitinophaga flava</name>
    <dbReference type="NCBI Taxonomy" id="2259036"/>
    <lineage>
        <taxon>Bacteria</taxon>
        <taxon>Pseudomonadati</taxon>
        <taxon>Bacteroidota</taxon>
        <taxon>Chitinophagia</taxon>
        <taxon>Chitinophagales</taxon>
        <taxon>Chitinophagaceae</taxon>
        <taxon>Chitinophaga</taxon>
    </lineage>
</organism>
<accession>A0A365Y419</accession>
<sequence>MLKNMQQSEKGKKHQWASATVSIVSSPDFNWDIPIEYSPIIREVLVGIKAISVLDTTEKRLTFPMFQAFVQYLYEEGYNTSNMPQVTELWLSRTGLFRAVYNAGVVEKLHLIYPEILLTVEGLGYDHWNEDAQLAFNKFKSDYVLPRLERDKQTASIIGAVANRIIKFQSNNSDIISLESPFLKFSDNHSDFRVIENQNEFTITRTGKAGIPIARGIIPGVWKKEDIAEFNSLGAWLMLLNMKVKVGTFFSPSNFTLTSGDMTIPVNELDAANEGFSQVVNENFIFPPSRSLTYIQNDFITVSASVLEKGFALIVAVFTNNLSCQLYTLPVPGGTPDSKLVYIDNIKALFGVKPTDPGTTIVSSTKDVFMKIMVVDEDILDTTSMKQVEPLPGMSNTPLFYKLITAPESSIFFETVIRFRGYTSPVS</sequence>
<gene>
    <name evidence="1" type="ORF">DF182_10860</name>
</gene>
<name>A0A365Y419_9BACT</name>
<proteinExistence type="predicted"/>
<dbReference type="RefSeq" id="WP_113615637.1">
    <property type="nucleotide sequence ID" value="NZ_QFFJ01000001.1"/>
</dbReference>
<protein>
    <submittedName>
        <fullName evidence="1">Uncharacterized protein</fullName>
    </submittedName>
</protein>